<gene>
    <name evidence="1" type="ORF">LMF89_05065</name>
</gene>
<dbReference type="Proteomes" id="UP001165492">
    <property type="component" value="Unassembled WGS sequence"/>
</dbReference>
<keyword evidence="2" id="KW-1185">Reference proteome</keyword>
<dbReference type="NCBIfam" id="NF047509">
    <property type="entry name" value="Rv3131_FMN_oxido"/>
    <property type="match status" value="1"/>
</dbReference>
<evidence type="ECO:0000313" key="1">
    <source>
        <dbReference type="EMBL" id="MCC5464738.1"/>
    </source>
</evidence>
<sequence length="369" mass="42294">MNRRQFIKWSGAGLAAAGGISLFHSLAQLKEVARDNFYDHVQETEKEYMELLYLASLAPSGHNTQPWTVKFITCHHWLIGIDAARWLPVVDPENREALISIGAFLENLAVAARTKGYDIEVQLKAQSSKDKEIVDVQLYKVGQTEPFDIKKIQLRRTIRNNFLTNELSSEDIRFLTGKNKESFFYFSRQGKEGKYLSQGTVLANKIQTDRNSTQEELAKWIRWSNEESKKYQNGLTAETMEIEGISRWFVKNFYSHQSALAKHFREATIQKIREQVVTGSGWLLLTSKDSSVAELINVGRNLQRIWLAARDKKIAIHPMTQMIEETAIRDELSSTLGIAEEIQLLLRVGYINDYPKPVSLRMPLQCIII</sequence>
<evidence type="ECO:0000313" key="2">
    <source>
        <dbReference type="Proteomes" id="UP001165492"/>
    </source>
</evidence>
<dbReference type="Gene3D" id="3.40.109.10">
    <property type="entry name" value="NADH Oxidase"/>
    <property type="match status" value="1"/>
</dbReference>
<dbReference type="EMBL" id="JAJHJB010000004">
    <property type="protein sequence ID" value="MCC5464738.1"/>
    <property type="molecule type" value="Genomic_DNA"/>
</dbReference>
<dbReference type="PANTHER" id="PTHR23026:SF123">
    <property type="entry name" value="NAD(P)H NITROREDUCTASE RV3131-RELATED"/>
    <property type="match status" value="1"/>
</dbReference>
<accession>A0ABS8HR58</accession>
<dbReference type="PANTHER" id="PTHR23026">
    <property type="entry name" value="NADPH NITROREDUCTASE"/>
    <property type="match status" value="1"/>
</dbReference>
<name>A0ABS8HR58_9FIRM</name>
<dbReference type="InterPro" id="IPR000415">
    <property type="entry name" value="Nitroreductase-like"/>
</dbReference>
<comment type="caution">
    <text evidence="1">The sequence shown here is derived from an EMBL/GenBank/DDBJ whole genome shotgun (WGS) entry which is preliminary data.</text>
</comment>
<dbReference type="InterPro" id="IPR050627">
    <property type="entry name" value="Nitroreductase/BluB"/>
</dbReference>
<proteinExistence type="predicted"/>
<protein>
    <submittedName>
        <fullName evidence="1">Nitroreductase family protein</fullName>
    </submittedName>
</protein>
<reference evidence="1" key="1">
    <citation type="submission" date="2021-11" db="EMBL/GenBank/DDBJ databases">
        <title>Description of a new species Pelosinus isolated from the bottom sediments of Lake Baikal.</title>
        <authorList>
            <person name="Zakharyuk A."/>
        </authorList>
    </citation>
    <scope>NUCLEOTIDE SEQUENCE</scope>
    <source>
        <strain evidence="1">Bkl1</strain>
    </source>
</reference>
<dbReference type="SUPFAM" id="SSF55469">
    <property type="entry name" value="FMN-dependent nitroreductase-like"/>
    <property type="match status" value="2"/>
</dbReference>
<dbReference type="RefSeq" id="WP_229534159.1">
    <property type="nucleotide sequence ID" value="NZ_JAJHJB010000004.1"/>
</dbReference>
<organism evidence="1 2">
    <name type="scientific">Pelosinus baikalensis</name>
    <dbReference type="NCBI Taxonomy" id="2892015"/>
    <lineage>
        <taxon>Bacteria</taxon>
        <taxon>Bacillati</taxon>
        <taxon>Bacillota</taxon>
        <taxon>Negativicutes</taxon>
        <taxon>Selenomonadales</taxon>
        <taxon>Sporomusaceae</taxon>
        <taxon>Pelosinus</taxon>
    </lineage>
</organism>